<dbReference type="GO" id="GO:0015074">
    <property type="term" value="P:DNA integration"/>
    <property type="evidence" value="ECO:0007669"/>
    <property type="project" value="InterPro"/>
</dbReference>
<accession>V5QQC2</accession>
<reference evidence="2" key="1">
    <citation type="journal article" date="2014" name="Plasmid">
        <title>Characterization of two novel plasmids from Geobacillus sp. 610 and 1121 strains.</title>
        <authorList>
            <person name="Kananaviciute R."/>
            <person name="Butaite E."/>
            <person name="Citavicius D."/>
        </authorList>
    </citation>
    <scope>NUCLEOTIDE SEQUENCE</scope>
    <source>
        <strain evidence="2">610</strain>
        <plasmid evidence="2">pGTD7</plasmid>
    </source>
</reference>
<keyword evidence="2" id="KW-0614">Plasmid</keyword>
<dbReference type="Gene3D" id="1.10.443.10">
    <property type="entry name" value="Intergrase catalytic core"/>
    <property type="match status" value="1"/>
</dbReference>
<dbReference type="InterPro" id="IPR011010">
    <property type="entry name" value="DNA_brk_join_enz"/>
</dbReference>
<organism evidence="2">
    <name type="scientific">Geobacillus sp. 610</name>
    <dbReference type="NCBI Taxonomy" id="1267277"/>
    <lineage>
        <taxon>Bacteria</taxon>
        <taxon>Bacillati</taxon>
        <taxon>Bacillota</taxon>
        <taxon>Bacilli</taxon>
        <taxon>Bacillales</taxon>
        <taxon>Anoxybacillaceae</taxon>
        <taxon>Geobacillus</taxon>
    </lineage>
</organism>
<protein>
    <submittedName>
        <fullName evidence="2">Rec7</fullName>
    </submittedName>
</protein>
<dbReference type="GO" id="GO:0006310">
    <property type="term" value="P:DNA recombination"/>
    <property type="evidence" value="ECO:0007669"/>
    <property type="project" value="UniProtKB-KW"/>
</dbReference>
<dbReference type="InterPro" id="IPR013762">
    <property type="entry name" value="Integrase-like_cat_sf"/>
</dbReference>
<evidence type="ECO:0000313" key="2">
    <source>
        <dbReference type="EMBL" id="AHB19298.1"/>
    </source>
</evidence>
<dbReference type="RefSeq" id="WP_023842318.1">
    <property type="nucleotide sequence ID" value="NC_022993.1"/>
</dbReference>
<proteinExistence type="predicted"/>
<dbReference type="EMBL" id="KC255223">
    <property type="protein sequence ID" value="AHB19298.1"/>
    <property type="molecule type" value="Genomic_DNA"/>
</dbReference>
<sequence length="341" mass="39436">MRKRGGNKLKYQVTKALKAIDKIGISKKDLRDKGMETGIHSTKQMEHALSTCQNFAEWLMSEKGVTDLYQLRRAHYREYIRYMQEKGVSVGHLINTETNLRLLQKGMHAVSRKKGFKPRVWCPRRRMIKSTMREKPVDRSITKQEYERVLEKLPESVRVGAELQYAFGLRLREVANTRAGHIVEDGGKLYWVAVPDRNAVNTAVGVTKAGRGRVAPCRPEMEARVREIIRDRAPESRLVPVTYNTLKSAYYRANLGGSHVFRHSYARDMLKAELKRLGVEKEGREIIRRMVANRQEGLRKDSGIRMHERELYRQVNRAIDTVHGYLGHGISRSDLMQVYMS</sequence>
<dbReference type="AlphaFoldDB" id="V5QQC2"/>
<dbReference type="SUPFAM" id="SSF56349">
    <property type="entry name" value="DNA breaking-rejoining enzymes"/>
    <property type="match status" value="1"/>
</dbReference>
<evidence type="ECO:0000256" key="1">
    <source>
        <dbReference type="ARBA" id="ARBA00023172"/>
    </source>
</evidence>
<dbReference type="GO" id="GO:0003677">
    <property type="term" value="F:DNA binding"/>
    <property type="evidence" value="ECO:0007669"/>
    <property type="project" value="InterPro"/>
</dbReference>
<geneLocation type="plasmid" evidence="2">
    <name>pGTD7</name>
</geneLocation>
<keyword evidence="1" id="KW-0233">DNA recombination</keyword>
<name>V5QQC2_9BACL</name>